<dbReference type="OrthoDB" id="415696at2759"/>
<dbReference type="GO" id="GO:0015036">
    <property type="term" value="F:disulfide oxidoreductase activity"/>
    <property type="evidence" value="ECO:0007669"/>
    <property type="project" value="UniProtKB-ARBA"/>
</dbReference>
<keyword evidence="2" id="KW-0479">Metal-binding</keyword>
<keyword evidence="3" id="KW-0408">Iron</keyword>
<sequence>MASRIIASIMSLIRVQSLLRQAARPALVRPKFRAAGALPAPILRPNLFLARLMSDETRSMIDKAVATAPVVLFMKGIPEMPQCGFSQAVIRILGMQGMDPLKFTAFNVLEDQTLRDAIKEYSDWPTIPQLYVEKEFIGGADIVLKMYETGELGKMFADKGLLVSGQESQ</sequence>
<keyword evidence="5" id="KW-0676">Redox-active center</keyword>
<dbReference type="Pfam" id="PF00462">
    <property type="entry name" value="Glutaredoxin"/>
    <property type="match status" value="1"/>
</dbReference>
<evidence type="ECO:0000259" key="7">
    <source>
        <dbReference type="Pfam" id="PF00462"/>
    </source>
</evidence>
<evidence type="ECO:0000313" key="9">
    <source>
        <dbReference type="Proteomes" id="UP000253664"/>
    </source>
</evidence>
<dbReference type="GO" id="GO:0044571">
    <property type="term" value="P:[2Fe-2S] cluster assembly"/>
    <property type="evidence" value="ECO:0007669"/>
    <property type="project" value="UniProtKB-ARBA"/>
</dbReference>
<proteinExistence type="predicted"/>
<dbReference type="Proteomes" id="UP000253664">
    <property type="component" value="Unassembled WGS sequence"/>
</dbReference>
<keyword evidence="9" id="KW-1185">Reference proteome</keyword>
<comment type="caution">
    <text evidence="8">The sequence shown here is derived from an EMBL/GenBank/DDBJ whole genome shotgun (WGS) entry which is preliminary data.</text>
</comment>
<dbReference type="EMBL" id="LKCN02000007">
    <property type="protein sequence ID" value="RCI13032.1"/>
    <property type="molecule type" value="Genomic_DNA"/>
</dbReference>
<organism evidence="8 9">
    <name type="scientific">Ophiocordyceps polyrhachis-furcata BCC 54312</name>
    <dbReference type="NCBI Taxonomy" id="1330021"/>
    <lineage>
        <taxon>Eukaryota</taxon>
        <taxon>Fungi</taxon>
        <taxon>Dikarya</taxon>
        <taxon>Ascomycota</taxon>
        <taxon>Pezizomycotina</taxon>
        <taxon>Sordariomycetes</taxon>
        <taxon>Hypocreomycetidae</taxon>
        <taxon>Hypocreales</taxon>
        <taxon>Ophiocordycipitaceae</taxon>
        <taxon>Ophiocordyceps</taxon>
    </lineage>
</organism>
<dbReference type="NCBIfam" id="TIGR00365">
    <property type="entry name" value="Grx4 family monothiol glutaredoxin"/>
    <property type="match status" value="1"/>
</dbReference>
<evidence type="ECO:0000256" key="5">
    <source>
        <dbReference type="ARBA" id="ARBA00023284"/>
    </source>
</evidence>
<evidence type="ECO:0000313" key="8">
    <source>
        <dbReference type="EMBL" id="RCI13032.1"/>
    </source>
</evidence>
<accession>A0A367LFJ9</accession>
<dbReference type="InterPro" id="IPR036249">
    <property type="entry name" value="Thioredoxin-like_sf"/>
</dbReference>
<protein>
    <recommendedName>
        <fullName evidence="6">Monothiol glutaredoxin-5, mitochondrial</fullName>
    </recommendedName>
</protein>
<evidence type="ECO:0000256" key="1">
    <source>
        <dbReference type="ARBA" id="ARBA00022714"/>
    </source>
</evidence>
<feature type="domain" description="Glutaredoxin" evidence="7">
    <location>
        <begin position="70"/>
        <end position="137"/>
    </location>
</feature>
<dbReference type="SUPFAM" id="SSF52833">
    <property type="entry name" value="Thioredoxin-like"/>
    <property type="match status" value="1"/>
</dbReference>
<name>A0A367LFJ9_9HYPO</name>
<evidence type="ECO:0000256" key="2">
    <source>
        <dbReference type="ARBA" id="ARBA00022723"/>
    </source>
</evidence>
<evidence type="ECO:0000256" key="4">
    <source>
        <dbReference type="ARBA" id="ARBA00023014"/>
    </source>
</evidence>
<dbReference type="STRING" id="1330021.A0A367LFJ9"/>
<evidence type="ECO:0000256" key="3">
    <source>
        <dbReference type="ARBA" id="ARBA00023004"/>
    </source>
</evidence>
<dbReference type="PROSITE" id="PS51354">
    <property type="entry name" value="GLUTAREDOXIN_2"/>
    <property type="match status" value="1"/>
</dbReference>
<evidence type="ECO:0000256" key="6">
    <source>
        <dbReference type="ARBA" id="ARBA00067618"/>
    </source>
</evidence>
<dbReference type="InterPro" id="IPR004480">
    <property type="entry name" value="Monothiol_GRX-rel"/>
</dbReference>
<gene>
    <name evidence="8" type="ORF">L249_1090</name>
</gene>
<keyword evidence="4" id="KW-0411">Iron-sulfur</keyword>
<dbReference type="GO" id="GO:0046872">
    <property type="term" value="F:metal ion binding"/>
    <property type="evidence" value="ECO:0007669"/>
    <property type="project" value="UniProtKB-KW"/>
</dbReference>
<keyword evidence="1" id="KW-0001">2Fe-2S</keyword>
<dbReference type="PANTHER" id="PTHR10293">
    <property type="entry name" value="GLUTAREDOXIN FAMILY MEMBER"/>
    <property type="match status" value="1"/>
</dbReference>
<dbReference type="GO" id="GO:0051537">
    <property type="term" value="F:2 iron, 2 sulfur cluster binding"/>
    <property type="evidence" value="ECO:0007669"/>
    <property type="project" value="UniProtKB-KW"/>
</dbReference>
<reference evidence="8 9" key="1">
    <citation type="journal article" date="2015" name="BMC Genomics">
        <title>Insights from the genome of Ophiocordyceps polyrhachis-furcata to pathogenicity and host specificity in insect fungi.</title>
        <authorList>
            <person name="Wichadakul D."/>
            <person name="Kobmoo N."/>
            <person name="Ingsriswang S."/>
            <person name="Tangphatsornruang S."/>
            <person name="Chantasingh D."/>
            <person name="Luangsa-ard J.J."/>
            <person name="Eurwilaichitr L."/>
        </authorList>
    </citation>
    <scope>NUCLEOTIDE SEQUENCE [LARGE SCALE GENOMIC DNA]</scope>
    <source>
        <strain evidence="8 9">BCC 54312</strain>
    </source>
</reference>
<dbReference type="FunFam" id="3.40.30.10:FF:000005">
    <property type="entry name" value="Glutaredoxin 5"/>
    <property type="match status" value="1"/>
</dbReference>
<dbReference type="InterPro" id="IPR033658">
    <property type="entry name" value="GRX_PICOT-like"/>
</dbReference>
<dbReference type="PANTHER" id="PTHR10293:SF16">
    <property type="entry name" value="GLUTAREDOXIN-RELATED PROTEIN 5, MITOCHONDRIAL"/>
    <property type="match status" value="1"/>
</dbReference>
<dbReference type="InterPro" id="IPR002109">
    <property type="entry name" value="Glutaredoxin"/>
</dbReference>
<dbReference type="CDD" id="cd03028">
    <property type="entry name" value="GRX_PICOT_like"/>
    <property type="match status" value="1"/>
</dbReference>
<dbReference type="AlphaFoldDB" id="A0A367LFJ9"/>
<dbReference type="Gene3D" id="3.40.30.10">
    <property type="entry name" value="Glutaredoxin"/>
    <property type="match status" value="1"/>
</dbReference>
<dbReference type="GO" id="GO:0005759">
    <property type="term" value="C:mitochondrial matrix"/>
    <property type="evidence" value="ECO:0007669"/>
    <property type="project" value="TreeGrafter"/>
</dbReference>